<dbReference type="Proteomes" id="UP000823388">
    <property type="component" value="Chromosome 8N"/>
</dbReference>
<sequence>MPIHHEDRVDNIRRLIQDNIAGFSRVSIDDQEQGKLTVTVVHNDFSLSNIIFIEEVGTKLCQTVELLDYY</sequence>
<keyword evidence="2" id="KW-1185">Reference proteome</keyword>
<dbReference type="GO" id="GO:0004672">
    <property type="term" value="F:protein kinase activity"/>
    <property type="evidence" value="ECO:0007669"/>
    <property type="project" value="InterPro"/>
</dbReference>
<evidence type="ECO:0000313" key="2">
    <source>
        <dbReference type="Proteomes" id="UP000823388"/>
    </source>
</evidence>
<evidence type="ECO:0000313" key="1">
    <source>
        <dbReference type="EMBL" id="KAG2558151.1"/>
    </source>
</evidence>
<name>A0A8T0P7K1_PANVG</name>
<dbReference type="PROSITE" id="PS00109">
    <property type="entry name" value="PROTEIN_KINASE_TYR"/>
    <property type="match status" value="1"/>
</dbReference>
<comment type="caution">
    <text evidence="1">The sequence shown here is derived from an EMBL/GenBank/DDBJ whole genome shotgun (WGS) entry which is preliminary data.</text>
</comment>
<organism evidence="1 2">
    <name type="scientific">Panicum virgatum</name>
    <name type="common">Blackwell switchgrass</name>
    <dbReference type="NCBI Taxonomy" id="38727"/>
    <lineage>
        <taxon>Eukaryota</taxon>
        <taxon>Viridiplantae</taxon>
        <taxon>Streptophyta</taxon>
        <taxon>Embryophyta</taxon>
        <taxon>Tracheophyta</taxon>
        <taxon>Spermatophyta</taxon>
        <taxon>Magnoliopsida</taxon>
        <taxon>Liliopsida</taxon>
        <taxon>Poales</taxon>
        <taxon>Poaceae</taxon>
        <taxon>PACMAD clade</taxon>
        <taxon>Panicoideae</taxon>
        <taxon>Panicodae</taxon>
        <taxon>Paniceae</taxon>
        <taxon>Panicinae</taxon>
        <taxon>Panicum</taxon>
        <taxon>Panicum sect. Hiantes</taxon>
    </lineage>
</organism>
<reference evidence="1" key="1">
    <citation type="submission" date="2020-05" db="EMBL/GenBank/DDBJ databases">
        <title>WGS assembly of Panicum virgatum.</title>
        <authorList>
            <person name="Lovell J.T."/>
            <person name="Jenkins J."/>
            <person name="Shu S."/>
            <person name="Juenger T.E."/>
            <person name="Schmutz J."/>
        </authorList>
    </citation>
    <scope>NUCLEOTIDE SEQUENCE</scope>
    <source>
        <strain evidence="1">AP13</strain>
    </source>
</reference>
<dbReference type="EMBL" id="CM029052">
    <property type="protein sequence ID" value="KAG2558151.1"/>
    <property type="molecule type" value="Genomic_DNA"/>
</dbReference>
<accession>A0A8T0P7K1</accession>
<protein>
    <submittedName>
        <fullName evidence="1">Uncharacterized protein</fullName>
    </submittedName>
</protein>
<gene>
    <name evidence="1" type="ORF">PVAP13_8NG138600</name>
</gene>
<dbReference type="AlphaFoldDB" id="A0A8T0P7K1"/>
<dbReference type="InterPro" id="IPR008266">
    <property type="entry name" value="Tyr_kinase_AS"/>
</dbReference>
<proteinExistence type="predicted"/>